<sequence length="69" mass="7886">MILALEWRVLRHEGCRKIRPQVASRRIAPIPVRCLLGITRSSALAVPQLAEDNRLGSRTRQLAREMEIL</sequence>
<accession>A0A8H7YQR7</accession>
<keyword evidence="1" id="KW-0808">Transferase</keyword>
<dbReference type="Proteomes" id="UP000670092">
    <property type="component" value="Unassembled WGS sequence"/>
</dbReference>
<proteinExistence type="predicted"/>
<dbReference type="VEuPathDB" id="FungiDB:I7I52_05426"/>
<comment type="caution">
    <text evidence="1">The sequence shown here is derived from an EMBL/GenBank/DDBJ whole genome shotgun (WGS) entry which is preliminary data.</text>
</comment>
<dbReference type="EMBL" id="JAEVHI010000004">
    <property type="protein sequence ID" value="KAG5293939.1"/>
    <property type="molecule type" value="Genomic_DNA"/>
</dbReference>
<keyword evidence="1" id="KW-0418">Kinase</keyword>
<organism evidence="1 2">
    <name type="scientific">Ajellomyces capsulatus</name>
    <name type="common">Darling's disease fungus</name>
    <name type="synonym">Histoplasma capsulatum</name>
    <dbReference type="NCBI Taxonomy" id="5037"/>
    <lineage>
        <taxon>Eukaryota</taxon>
        <taxon>Fungi</taxon>
        <taxon>Dikarya</taxon>
        <taxon>Ascomycota</taxon>
        <taxon>Pezizomycotina</taxon>
        <taxon>Eurotiomycetes</taxon>
        <taxon>Eurotiomycetidae</taxon>
        <taxon>Onygenales</taxon>
        <taxon>Ajellomycetaceae</taxon>
        <taxon>Histoplasma</taxon>
    </lineage>
</organism>
<gene>
    <name evidence="1" type="ORF">I7I52_05426</name>
</gene>
<protein>
    <submittedName>
        <fullName evidence="1">Dual specificity tyrosine-phosphorylation regulated kinase</fullName>
    </submittedName>
</protein>
<evidence type="ECO:0000313" key="1">
    <source>
        <dbReference type="EMBL" id="KAG5293939.1"/>
    </source>
</evidence>
<evidence type="ECO:0000313" key="2">
    <source>
        <dbReference type="Proteomes" id="UP000670092"/>
    </source>
</evidence>
<dbReference type="AlphaFoldDB" id="A0A8H7YQR7"/>
<name>A0A8H7YQR7_AJECA</name>
<dbReference type="GO" id="GO:0016301">
    <property type="term" value="F:kinase activity"/>
    <property type="evidence" value="ECO:0007669"/>
    <property type="project" value="UniProtKB-KW"/>
</dbReference>
<reference evidence="1 2" key="1">
    <citation type="submission" date="2021-01" db="EMBL/GenBank/DDBJ databases">
        <title>Chromosome-level genome assembly of a human fungal pathogen reveals clustering of transcriptionally co-regulated genes.</title>
        <authorList>
            <person name="Voorhies M."/>
            <person name="Cohen S."/>
            <person name="Shea T.P."/>
            <person name="Petrus S."/>
            <person name="Munoz J.F."/>
            <person name="Poplawski S."/>
            <person name="Goldman W.E."/>
            <person name="Michael T."/>
            <person name="Cuomo C.A."/>
            <person name="Sil A."/>
            <person name="Beyhan S."/>
        </authorList>
    </citation>
    <scope>NUCLEOTIDE SEQUENCE [LARGE SCALE GENOMIC DNA]</scope>
    <source>
        <strain evidence="1 2">G184AR</strain>
    </source>
</reference>